<organism evidence="1 2">
    <name type="scientific">Rhodoblastus sphagnicola</name>
    <dbReference type="NCBI Taxonomy" id="333368"/>
    <lineage>
        <taxon>Bacteria</taxon>
        <taxon>Pseudomonadati</taxon>
        <taxon>Pseudomonadota</taxon>
        <taxon>Alphaproteobacteria</taxon>
        <taxon>Hyphomicrobiales</taxon>
        <taxon>Rhodoblastaceae</taxon>
        <taxon>Rhodoblastus</taxon>
    </lineage>
</organism>
<dbReference type="AlphaFoldDB" id="A0A2S6N994"/>
<gene>
    <name evidence="1" type="ORF">CCR94_09945</name>
</gene>
<evidence type="ECO:0000313" key="1">
    <source>
        <dbReference type="EMBL" id="PPQ31188.1"/>
    </source>
</evidence>
<keyword evidence="2" id="KW-1185">Reference proteome</keyword>
<accession>A0A2S6N994</accession>
<sequence length="77" mass="7932">MAKIIGIAELTSAVEKAVASVKLKPGPITVGFVAPEIDDRDATIFAHEAAGSAGATTAESGRKFVMPTSDIVVRLVH</sequence>
<name>A0A2S6N994_9HYPH</name>
<reference evidence="1 2" key="1">
    <citation type="journal article" date="2018" name="Arch. Microbiol.">
        <title>New insights into the metabolic potential of the phototrophic purple bacterium Rhodopila globiformis DSM 161(T) from its draft genome sequence and evidence for a vanadium-dependent nitrogenase.</title>
        <authorList>
            <person name="Imhoff J.F."/>
            <person name="Rahn T."/>
            <person name="Kunzel S."/>
            <person name="Neulinger S.C."/>
        </authorList>
    </citation>
    <scope>NUCLEOTIDE SEQUENCE [LARGE SCALE GENOMIC DNA]</scope>
    <source>
        <strain evidence="1 2">DSM 16996</strain>
    </source>
</reference>
<proteinExistence type="predicted"/>
<dbReference type="EMBL" id="NHSJ01000063">
    <property type="protein sequence ID" value="PPQ31188.1"/>
    <property type="molecule type" value="Genomic_DNA"/>
</dbReference>
<comment type="caution">
    <text evidence="1">The sequence shown here is derived from an EMBL/GenBank/DDBJ whole genome shotgun (WGS) entry which is preliminary data.</text>
</comment>
<dbReference type="RefSeq" id="WP_104507720.1">
    <property type="nucleotide sequence ID" value="NZ_JACIGC010000001.1"/>
</dbReference>
<evidence type="ECO:0000313" key="2">
    <source>
        <dbReference type="Proteomes" id="UP000239089"/>
    </source>
</evidence>
<protein>
    <submittedName>
        <fullName evidence="1">Uncharacterized protein</fullName>
    </submittedName>
</protein>
<dbReference type="Proteomes" id="UP000239089">
    <property type="component" value="Unassembled WGS sequence"/>
</dbReference>